<organism evidence="2 4">
    <name type="scientific">Flavobacterium glycines</name>
    <dbReference type="NCBI Taxonomy" id="551990"/>
    <lineage>
        <taxon>Bacteria</taxon>
        <taxon>Pseudomonadati</taxon>
        <taxon>Bacteroidota</taxon>
        <taxon>Flavobacteriia</taxon>
        <taxon>Flavobacteriales</taxon>
        <taxon>Flavobacteriaceae</taxon>
        <taxon>Flavobacterium</taxon>
    </lineage>
</organism>
<proteinExistence type="predicted"/>
<gene>
    <name evidence="2" type="ORF">FBGL_00095</name>
    <name evidence="1" type="ORF">FGL01_19300</name>
    <name evidence="3" type="ORF">SAMN05192550_2184</name>
</gene>
<evidence type="ECO:0000313" key="6">
    <source>
        <dbReference type="Proteomes" id="UP000321579"/>
    </source>
</evidence>
<dbReference type="STRING" id="551990.SAMN05192550_2184"/>
<evidence type="ECO:0000313" key="4">
    <source>
        <dbReference type="Proteomes" id="UP000093226"/>
    </source>
</evidence>
<name>A0A1B9DYZ6_9FLAO</name>
<keyword evidence="5" id="KW-1185">Reference proteome</keyword>
<reference evidence="3 5" key="3">
    <citation type="submission" date="2016-10" db="EMBL/GenBank/DDBJ databases">
        <authorList>
            <person name="Varghese N."/>
            <person name="Submissions S."/>
        </authorList>
    </citation>
    <scope>NUCLEOTIDE SEQUENCE [LARGE SCALE GENOMIC DNA]</scope>
    <source>
        <strain evidence="3 5">Gm-149</strain>
    </source>
</reference>
<dbReference type="InterPro" id="IPR021223">
    <property type="entry name" value="AbiGi"/>
</dbReference>
<dbReference type="EMBL" id="LVEO01000001">
    <property type="protein sequence ID" value="OCB74911.1"/>
    <property type="molecule type" value="Genomic_DNA"/>
</dbReference>
<dbReference type="AlphaFoldDB" id="A0A1B9DYZ6"/>
<accession>A0A1B9DYZ6</accession>
<dbReference type="Proteomes" id="UP000093226">
    <property type="component" value="Unassembled WGS sequence"/>
</dbReference>
<evidence type="ECO:0000313" key="2">
    <source>
        <dbReference type="EMBL" id="OCB74911.1"/>
    </source>
</evidence>
<protein>
    <submittedName>
        <fullName evidence="3">Abortive phage resistance protein AbiGi, antitoxin</fullName>
    </submittedName>
</protein>
<dbReference type="EMBL" id="FNEO01000003">
    <property type="protein sequence ID" value="SDJ47153.1"/>
    <property type="molecule type" value="Genomic_DNA"/>
</dbReference>
<dbReference type="Proteomes" id="UP000182367">
    <property type="component" value="Unassembled WGS sequence"/>
</dbReference>
<reference evidence="4" key="1">
    <citation type="submission" date="2016-03" db="EMBL/GenBank/DDBJ databases">
        <title>Draft genome sequence of Paenibacillus glacialis DSM 22343.</title>
        <authorList>
            <person name="Shin S.-K."/>
            <person name="Yi H."/>
        </authorList>
    </citation>
    <scope>NUCLEOTIDE SEQUENCE [LARGE SCALE GENOMIC DNA]</scope>
    <source>
        <strain evidence="4">NBRC 105008</strain>
    </source>
</reference>
<sequence>MSVISSNTLFHFTNSAERIISILKNGFAPKFCLEELGYDLFFSKDSKSESAVPMTCFCDLPLSKIDRHLQFYGSYGIGLSKDWGKKNGLTPLTYIHDNSTQIKYLMQLGQLIGGASATATASGSTAFKDLPMEENPLVALFELSGFYKPYSGQMWRINTYVDKRFYDEREWRYVPFLKVEDGHYRLTKEEFLNDIKRASANDTIAKDFSLKFKSEDVKYIIVNKENEMIALFDALDSMKGLYTSDEIKILKTKIISSEQILEDF</sequence>
<dbReference type="RefSeq" id="WP_066323502.1">
    <property type="nucleotide sequence ID" value="NZ_BJVF01000003.1"/>
</dbReference>
<evidence type="ECO:0000313" key="1">
    <source>
        <dbReference type="EMBL" id="GEL11191.1"/>
    </source>
</evidence>
<dbReference type="Pfam" id="PF10899">
    <property type="entry name" value="AbiGi"/>
    <property type="match status" value="1"/>
</dbReference>
<evidence type="ECO:0000313" key="5">
    <source>
        <dbReference type="Proteomes" id="UP000182367"/>
    </source>
</evidence>
<dbReference type="Proteomes" id="UP000321579">
    <property type="component" value="Unassembled WGS sequence"/>
</dbReference>
<dbReference type="OrthoDB" id="680500at2"/>
<evidence type="ECO:0000313" key="3">
    <source>
        <dbReference type="EMBL" id="SDJ47153.1"/>
    </source>
</evidence>
<comment type="caution">
    <text evidence="2">The sequence shown here is derived from an EMBL/GenBank/DDBJ whole genome shotgun (WGS) entry which is preliminary data.</text>
</comment>
<reference evidence="1 6" key="4">
    <citation type="submission" date="2019-07" db="EMBL/GenBank/DDBJ databases">
        <title>Whole genome shotgun sequence of Flavobacterium glycines NBRC 105008.</title>
        <authorList>
            <person name="Hosoyama A."/>
            <person name="Uohara A."/>
            <person name="Ohji S."/>
            <person name="Ichikawa N."/>
        </authorList>
    </citation>
    <scope>NUCLEOTIDE SEQUENCE [LARGE SCALE GENOMIC DNA]</scope>
    <source>
        <strain evidence="1 6">NBRC 105008</strain>
    </source>
</reference>
<reference evidence="2" key="2">
    <citation type="submission" date="2016-03" db="EMBL/GenBank/DDBJ databases">
        <authorList>
            <person name="Ploux O."/>
        </authorList>
    </citation>
    <scope>NUCLEOTIDE SEQUENCE</scope>
    <source>
        <strain evidence="2">NBRC 105008</strain>
    </source>
</reference>
<dbReference type="EMBL" id="BJVF01000003">
    <property type="protein sequence ID" value="GEL11191.1"/>
    <property type="molecule type" value="Genomic_DNA"/>
</dbReference>